<evidence type="ECO:0000313" key="2">
    <source>
        <dbReference type="EMBL" id="TVZ07140.1"/>
    </source>
</evidence>
<dbReference type="CDD" id="cd05403">
    <property type="entry name" value="NT_KNTase_like"/>
    <property type="match status" value="1"/>
</dbReference>
<comment type="caution">
    <text evidence="2">The sequence shown here is derived from an EMBL/GenBank/DDBJ whole genome shotgun (WGS) entry which is preliminary data.</text>
</comment>
<sequence length="109" mass="11593">MLTRAFGVPAVLAEALSPLTGIAAAYIYGSWAARHEGQAGQRPVGDIDVLILGDPDRDELYAALSGVEERLGRPVQTAIRDPSWLASGTGSFHDIVTSRPLLKLVRAPD</sequence>
<feature type="transmembrane region" description="Helical" evidence="1">
    <location>
        <begin position="6"/>
        <end position="28"/>
    </location>
</feature>
<dbReference type="SUPFAM" id="SSF81301">
    <property type="entry name" value="Nucleotidyltransferase"/>
    <property type="match status" value="1"/>
</dbReference>
<dbReference type="RefSeq" id="WP_145851895.1">
    <property type="nucleotide sequence ID" value="NZ_RPFW01000001.1"/>
</dbReference>
<dbReference type="Proteomes" id="UP000460272">
    <property type="component" value="Unassembled WGS sequence"/>
</dbReference>
<keyword evidence="1" id="KW-0812">Transmembrane</keyword>
<dbReference type="Gene3D" id="3.30.460.10">
    <property type="entry name" value="Beta Polymerase, domain 2"/>
    <property type="match status" value="1"/>
</dbReference>
<dbReference type="AlphaFoldDB" id="A0A6P2C7E1"/>
<keyword evidence="1" id="KW-1133">Transmembrane helix</keyword>
<keyword evidence="1" id="KW-0472">Membrane</keyword>
<protein>
    <submittedName>
        <fullName evidence="2">Nucleotidyltransferase domain-containing protein</fullName>
    </submittedName>
</protein>
<keyword evidence="2" id="KW-0808">Transferase</keyword>
<keyword evidence="3" id="KW-1185">Reference proteome</keyword>
<evidence type="ECO:0000313" key="3">
    <source>
        <dbReference type="Proteomes" id="UP000460272"/>
    </source>
</evidence>
<gene>
    <name evidence="2" type="ORF">EAS64_07480</name>
</gene>
<name>A0A6P2C7E1_9ACTN</name>
<dbReference type="GO" id="GO:0016740">
    <property type="term" value="F:transferase activity"/>
    <property type="evidence" value="ECO:0007669"/>
    <property type="project" value="UniProtKB-KW"/>
</dbReference>
<dbReference type="OrthoDB" id="3526885at2"/>
<dbReference type="EMBL" id="RPFW01000001">
    <property type="protein sequence ID" value="TVZ07140.1"/>
    <property type="molecule type" value="Genomic_DNA"/>
</dbReference>
<proteinExistence type="predicted"/>
<evidence type="ECO:0000256" key="1">
    <source>
        <dbReference type="SAM" id="Phobius"/>
    </source>
</evidence>
<dbReference type="InterPro" id="IPR043519">
    <property type="entry name" value="NT_sf"/>
</dbReference>
<organism evidence="2 3">
    <name type="scientific">Trebonia kvetii</name>
    <dbReference type="NCBI Taxonomy" id="2480626"/>
    <lineage>
        <taxon>Bacteria</taxon>
        <taxon>Bacillati</taxon>
        <taxon>Actinomycetota</taxon>
        <taxon>Actinomycetes</taxon>
        <taxon>Streptosporangiales</taxon>
        <taxon>Treboniaceae</taxon>
        <taxon>Trebonia</taxon>
    </lineage>
</organism>
<reference evidence="2 3" key="1">
    <citation type="submission" date="2018-11" db="EMBL/GenBank/DDBJ databases">
        <title>Trebonia kvetii gen.nov., sp.nov., a novel acidophilic actinobacterium, and proposal of the new actinobacterial family Treboniaceae fam. nov.</title>
        <authorList>
            <person name="Rapoport D."/>
            <person name="Sagova-Mareckova M."/>
            <person name="Sedlacek I."/>
            <person name="Provaznik J."/>
            <person name="Kralova S."/>
            <person name="Pavlinic D."/>
            <person name="Benes V."/>
            <person name="Kopecky J."/>
        </authorList>
    </citation>
    <scope>NUCLEOTIDE SEQUENCE [LARGE SCALE GENOMIC DNA]</scope>
    <source>
        <strain evidence="2 3">15Tr583</strain>
    </source>
</reference>
<accession>A0A6P2C7E1</accession>